<proteinExistence type="predicted"/>
<evidence type="ECO:0000313" key="2">
    <source>
        <dbReference type="EMBL" id="GGB85814.1"/>
    </source>
</evidence>
<keyword evidence="1" id="KW-0732">Signal</keyword>
<dbReference type="EMBL" id="BMIJ01000002">
    <property type="protein sequence ID" value="GGB85814.1"/>
    <property type="molecule type" value="Genomic_DNA"/>
</dbReference>
<feature type="chain" id="PRO_5045984379" evidence="1">
    <location>
        <begin position="26"/>
        <end position="187"/>
    </location>
</feature>
<dbReference type="RefSeq" id="WP_188745989.1">
    <property type="nucleotide sequence ID" value="NZ_BMIJ01000002.1"/>
</dbReference>
<evidence type="ECO:0000256" key="1">
    <source>
        <dbReference type="SAM" id="SignalP"/>
    </source>
</evidence>
<keyword evidence="3" id="KW-1185">Reference proteome</keyword>
<feature type="signal peptide" evidence="1">
    <location>
        <begin position="1"/>
        <end position="25"/>
    </location>
</feature>
<gene>
    <name evidence="2" type="ORF">GCM10011352_09620</name>
</gene>
<evidence type="ECO:0000313" key="3">
    <source>
        <dbReference type="Proteomes" id="UP000629025"/>
    </source>
</evidence>
<organism evidence="2 3">
    <name type="scientific">Marinobacterium zhoushanense</name>
    <dbReference type="NCBI Taxonomy" id="1679163"/>
    <lineage>
        <taxon>Bacteria</taxon>
        <taxon>Pseudomonadati</taxon>
        <taxon>Pseudomonadota</taxon>
        <taxon>Gammaproteobacteria</taxon>
        <taxon>Oceanospirillales</taxon>
        <taxon>Oceanospirillaceae</taxon>
        <taxon>Marinobacterium</taxon>
    </lineage>
</organism>
<dbReference type="Proteomes" id="UP000629025">
    <property type="component" value="Unassembled WGS sequence"/>
</dbReference>
<protein>
    <submittedName>
        <fullName evidence="2">Uncharacterized protein</fullName>
    </submittedName>
</protein>
<name>A0ABQ1K2H9_9GAMM</name>
<accession>A0ABQ1K2H9</accession>
<sequence>MLLSLRTAVLIASLQVLCTSLPAQAELTGERQIYLLDGQGVEQAIGSLTIAADGDRYGYSIDLDLSQFHDHFLSMKEMKCLQGPELWCYVPYPYANPRSFTTEDLRWLEHDLLFLFKESDTFGARLWNGIYYPLHLDEDGVIRGEARALDLNLLASPPDDPSTPPVGKFDIGDFKLESRWLPDIEIR</sequence>
<reference evidence="3" key="1">
    <citation type="journal article" date="2019" name="Int. J. Syst. Evol. Microbiol.">
        <title>The Global Catalogue of Microorganisms (GCM) 10K type strain sequencing project: providing services to taxonomists for standard genome sequencing and annotation.</title>
        <authorList>
            <consortium name="The Broad Institute Genomics Platform"/>
            <consortium name="The Broad Institute Genome Sequencing Center for Infectious Disease"/>
            <person name="Wu L."/>
            <person name="Ma J."/>
        </authorList>
    </citation>
    <scope>NUCLEOTIDE SEQUENCE [LARGE SCALE GENOMIC DNA]</scope>
    <source>
        <strain evidence="3">CGMCC 1.15341</strain>
    </source>
</reference>
<comment type="caution">
    <text evidence="2">The sequence shown here is derived from an EMBL/GenBank/DDBJ whole genome shotgun (WGS) entry which is preliminary data.</text>
</comment>